<keyword evidence="1" id="KW-0812">Transmembrane</keyword>
<protein>
    <recommendedName>
        <fullName evidence="2">VWFC domain-containing protein</fullName>
    </recommendedName>
</protein>
<organism evidence="3 4">
    <name type="scientific">Biomphalaria glabrata</name>
    <name type="common">Bloodfluke planorb</name>
    <name type="synonym">Freshwater snail</name>
    <dbReference type="NCBI Taxonomy" id="6526"/>
    <lineage>
        <taxon>Eukaryota</taxon>
        <taxon>Metazoa</taxon>
        <taxon>Spiralia</taxon>
        <taxon>Lophotrochozoa</taxon>
        <taxon>Mollusca</taxon>
        <taxon>Gastropoda</taxon>
        <taxon>Heterobranchia</taxon>
        <taxon>Euthyneura</taxon>
        <taxon>Panpulmonata</taxon>
        <taxon>Hygrophila</taxon>
        <taxon>Lymnaeoidea</taxon>
        <taxon>Planorbidae</taxon>
        <taxon>Biomphalaria</taxon>
    </lineage>
</organism>
<proteinExistence type="predicted"/>
<accession>A0A2C9KMZ8</accession>
<dbReference type="VEuPathDB" id="VectorBase:BGLAX_043783"/>
<dbReference type="InterPro" id="IPR001007">
    <property type="entry name" value="VWF_dom"/>
</dbReference>
<evidence type="ECO:0000256" key="1">
    <source>
        <dbReference type="SAM" id="Phobius"/>
    </source>
</evidence>
<keyword evidence="1" id="KW-0472">Membrane</keyword>
<dbReference type="STRING" id="6526.A0A2C9KMZ8"/>
<reference evidence="3" key="1">
    <citation type="submission" date="2020-05" db="UniProtKB">
        <authorList>
            <consortium name="EnsemblMetazoa"/>
        </authorList>
    </citation>
    <scope>IDENTIFICATION</scope>
    <source>
        <strain evidence="3">BB02</strain>
    </source>
</reference>
<dbReference type="EnsemblMetazoa" id="BGLB021560-RG">
    <property type="protein sequence ID" value="BGLB021560-PG"/>
    <property type="gene ID" value="BGLB021560"/>
</dbReference>
<dbReference type="OrthoDB" id="6038833at2759"/>
<dbReference type="SUPFAM" id="SSF57603">
    <property type="entry name" value="FnI-like domain"/>
    <property type="match status" value="2"/>
</dbReference>
<sequence length="217" mass="23393">MNGSQCQQTSGNDTARGKSIKKAGLSVASYKSAMLWVTLTLVFLMISGGQGQDDCLNGDILFKDGDLMYDDCFPCWCANGSQRCYWQTCENSEPMDTCVYDGEVYLQGEQVPVPCLQCFCLGGMAMCAKLPCFNESLLPSSSGEDCGFSDSIGCGQCYCVKGLSLCSITDCPDDSASETCHVNGLVYRAGALIPDPEDTCTCFYGIVHCIRGVQYLP</sequence>
<gene>
    <name evidence="3" type="primary">106056818</name>
</gene>
<dbReference type="SMART" id="SM00214">
    <property type="entry name" value="VWC"/>
    <property type="match status" value="1"/>
</dbReference>
<feature type="transmembrane region" description="Helical" evidence="1">
    <location>
        <begin position="28"/>
        <end position="46"/>
    </location>
</feature>
<feature type="domain" description="VWFC" evidence="2">
    <location>
        <begin position="98"/>
        <end position="157"/>
    </location>
</feature>
<dbReference type="VEuPathDB" id="VectorBase:BGLB021560"/>
<name>A0A2C9KMZ8_BIOGL</name>
<dbReference type="KEGG" id="bgt:106056818"/>
<dbReference type="Gene3D" id="2.10.70.10">
    <property type="entry name" value="Complement Module, domain 1"/>
    <property type="match status" value="1"/>
</dbReference>
<evidence type="ECO:0000313" key="4">
    <source>
        <dbReference type="Proteomes" id="UP000076420"/>
    </source>
</evidence>
<evidence type="ECO:0000313" key="3">
    <source>
        <dbReference type="EnsemblMetazoa" id="BGLB021560-PG"/>
    </source>
</evidence>
<dbReference type="Proteomes" id="UP000076420">
    <property type="component" value="Unassembled WGS sequence"/>
</dbReference>
<keyword evidence="1" id="KW-1133">Transmembrane helix</keyword>
<evidence type="ECO:0000259" key="2">
    <source>
        <dbReference type="SMART" id="SM00214"/>
    </source>
</evidence>
<dbReference type="AlphaFoldDB" id="A0A2C9KMZ8"/>